<keyword evidence="2" id="KW-1185">Reference proteome</keyword>
<evidence type="ECO:0000313" key="1">
    <source>
        <dbReference type="EMBL" id="GAT43515.1"/>
    </source>
</evidence>
<organism evidence="1 2">
    <name type="scientific">Mycena chlorophos</name>
    <name type="common">Agaric fungus</name>
    <name type="synonym">Agaricus chlorophos</name>
    <dbReference type="NCBI Taxonomy" id="658473"/>
    <lineage>
        <taxon>Eukaryota</taxon>
        <taxon>Fungi</taxon>
        <taxon>Dikarya</taxon>
        <taxon>Basidiomycota</taxon>
        <taxon>Agaricomycotina</taxon>
        <taxon>Agaricomycetes</taxon>
        <taxon>Agaricomycetidae</taxon>
        <taxon>Agaricales</taxon>
        <taxon>Marasmiineae</taxon>
        <taxon>Mycenaceae</taxon>
        <taxon>Mycena</taxon>
    </lineage>
</organism>
<sequence>MQEDPPFEPQLFLPSRVDLEEVYLGRRGKHHVSKIDAQRVWTPGLEHALLEVLSLIQDFDQNADTESSESTSLDLSHLNDEIASLASGLSHELDARAAADLSGTQSSIPLHWPSGWGADSSGDPGVVPQSLFHAFGTTWRETPSGLLPPLSVDQHNASLDNEWSSINESLDER</sequence>
<accession>A0ABQ0KY41</accession>
<dbReference type="EMBL" id="DF839112">
    <property type="protein sequence ID" value="GAT43515.1"/>
    <property type="molecule type" value="Genomic_DNA"/>
</dbReference>
<dbReference type="Proteomes" id="UP000815677">
    <property type="component" value="Unassembled WGS sequence"/>
</dbReference>
<proteinExistence type="predicted"/>
<reference evidence="1" key="1">
    <citation type="submission" date="2014-09" db="EMBL/GenBank/DDBJ databases">
        <title>Genome sequence of the luminous mushroom Mycena chlorophos for searching fungal bioluminescence genes.</title>
        <authorList>
            <person name="Tanaka Y."/>
            <person name="Kasuga D."/>
            <person name="Oba Y."/>
            <person name="Hase S."/>
            <person name="Sato K."/>
            <person name="Oba Y."/>
            <person name="Sakakibara Y."/>
        </authorList>
    </citation>
    <scope>NUCLEOTIDE SEQUENCE</scope>
</reference>
<protein>
    <submittedName>
        <fullName evidence="1">Uncharacterized protein</fullName>
    </submittedName>
</protein>
<gene>
    <name evidence="1" type="ORF">MCHLO_01191</name>
</gene>
<evidence type="ECO:0000313" key="2">
    <source>
        <dbReference type="Proteomes" id="UP000815677"/>
    </source>
</evidence>
<name>A0ABQ0KY41_MYCCL</name>